<dbReference type="Pfam" id="PF05187">
    <property type="entry name" value="Fer4_ETF_QO"/>
    <property type="match status" value="1"/>
</dbReference>
<evidence type="ECO:0000256" key="4">
    <source>
        <dbReference type="ARBA" id="ARBA00022485"/>
    </source>
</evidence>
<dbReference type="Gene3D" id="3.30.70.20">
    <property type="match status" value="1"/>
</dbReference>
<evidence type="ECO:0000313" key="16">
    <source>
        <dbReference type="EMBL" id="APG63452.1"/>
    </source>
</evidence>
<keyword evidence="5 14" id="KW-0285">Flavoprotein</keyword>
<organism evidence="16 17">
    <name type="scientific">Sphingorhabdus lutea</name>
    <dbReference type="NCBI Taxonomy" id="1913578"/>
    <lineage>
        <taxon>Bacteria</taxon>
        <taxon>Pseudomonadati</taxon>
        <taxon>Pseudomonadota</taxon>
        <taxon>Alphaproteobacteria</taxon>
        <taxon>Sphingomonadales</taxon>
        <taxon>Sphingomonadaceae</taxon>
        <taxon>Sphingorhabdus</taxon>
    </lineage>
</organism>
<dbReference type="PRINTS" id="PR00420">
    <property type="entry name" value="RNGMNOXGNASE"/>
</dbReference>
<comment type="function">
    <text evidence="2 14">Accepts electrons from ETF and reduces ubiquinone.</text>
</comment>
<comment type="catalytic activity">
    <reaction evidence="13 14">
        <text>a ubiquinone + reduced [electron-transfer flavoprotein] = a ubiquinol + oxidized [electron-transfer flavoprotein] + H(+)</text>
        <dbReference type="Rhea" id="RHEA:24052"/>
        <dbReference type="Rhea" id="RHEA-COMP:9565"/>
        <dbReference type="Rhea" id="RHEA-COMP:9566"/>
        <dbReference type="Rhea" id="RHEA-COMP:10685"/>
        <dbReference type="Rhea" id="RHEA-COMP:10686"/>
        <dbReference type="ChEBI" id="CHEBI:15378"/>
        <dbReference type="ChEBI" id="CHEBI:16389"/>
        <dbReference type="ChEBI" id="CHEBI:17976"/>
        <dbReference type="ChEBI" id="CHEBI:57692"/>
        <dbReference type="ChEBI" id="CHEBI:58307"/>
        <dbReference type="EC" id="1.5.5.1"/>
    </reaction>
</comment>
<comment type="cofactor">
    <cofactor evidence="1 14">
        <name>FAD</name>
        <dbReference type="ChEBI" id="CHEBI:57692"/>
    </cofactor>
</comment>
<dbReference type="GO" id="GO:0046872">
    <property type="term" value="F:metal ion binding"/>
    <property type="evidence" value="ECO:0007669"/>
    <property type="project" value="UniProtKB-KW"/>
</dbReference>
<evidence type="ECO:0000256" key="5">
    <source>
        <dbReference type="ARBA" id="ARBA00022630"/>
    </source>
</evidence>
<protein>
    <recommendedName>
        <fullName evidence="14">Electron transfer flavoprotein-ubiquinone oxidoreductase</fullName>
        <shortName evidence="14">ETF-QO</shortName>
        <ecNumber evidence="14">1.5.5.1</ecNumber>
    </recommendedName>
</protein>
<dbReference type="RefSeq" id="WP_072560097.1">
    <property type="nucleotide sequence ID" value="NZ_CP018154.1"/>
</dbReference>
<dbReference type="PANTHER" id="PTHR10617:SF107">
    <property type="entry name" value="ELECTRON TRANSFER FLAVOPROTEIN-UBIQUINONE OXIDOREDUCTASE, MITOCHONDRIAL"/>
    <property type="match status" value="1"/>
</dbReference>
<dbReference type="InterPro" id="IPR040156">
    <property type="entry name" value="ETF-QO"/>
</dbReference>
<keyword evidence="6 14" id="KW-0479">Metal-binding</keyword>
<name>A0A1L3JE94_9SPHN</name>
<keyword evidence="12 14" id="KW-0830">Ubiquinone</keyword>
<dbReference type="InterPro" id="IPR007859">
    <property type="entry name" value="ETF-QO/FixX_C"/>
</dbReference>
<dbReference type="OrthoDB" id="9766632at2"/>
<dbReference type="Pfam" id="PF21162">
    <property type="entry name" value="ETFQO_UQ-bd"/>
    <property type="match status" value="1"/>
</dbReference>
<keyword evidence="10 14" id="KW-0408">Iron</keyword>
<evidence type="ECO:0000256" key="8">
    <source>
        <dbReference type="ARBA" id="ARBA00022982"/>
    </source>
</evidence>
<keyword evidence="3 14" id="KW-0813">Transport</keyword>
<evidence type="ECO:0000256" key="6">
    <source>
        <dbReference type="ARBA" id="ARBA00022723"/>
    </source>
</evidence>
<dbReference type="FunFam" id="3.30.70.20:FF:000012">
    <property type="entry name" value="Electron transfer flavoprotein-ubiquinone oxidoreductase, mitochondrial"/>
    <property type="match status" value="1"/>
</dbReference>
<evidence type="ECO:0000313" key="17">
    <source>
        <dbReference type="Proteomes" id="UP000242561"/>
    </source>
</evidence>
<evidence type="ECO:0000256" key="2">
    <source>
        <dbReference type="ARBA" id="ARBA00002819"/>
    </source>
</evidence>
<dbReference type="InterPro" id="IPR049398">
    <property type="entry name" value="ETF-QO/FixC_UQ-bd"/>
</dbReference>
<dbReference type="SUPFAM" id="SSF54373">
    <property type="entry name" value="FAD-linked reductases, C-terminal domain"/>
    <property type="match status" value="1"/>
</dbReference>
<dbReference type="SUPFAM" id="SSF54862">
    <property type="entry name" value="4Fe-4S ferredoxins"/>
    <property type="match status" value="1"/>
</dbReference>
<dbReference type="Gene3D" id="3.30.9.90">
    <property type="match status" value="1"/>
</dbReference>
<evidence type="ECO:0000256" key="12">
    <source>
        <dbReference type="ARBA" id="ARBA00023075"/>
    </source>
</evidence>
<feature type="domain" description="4Fe-4S ferredoxin-type" evidence="15">
    <location>
        <begin position="510"/>
        <end position="539"/>
    </location>
</feature>
<gene>
    <name evidence="16" type="ORF">LPB140_01205</name>
</gene>
<dbReference type="GO" id="GO:0051539">
    <property type="term" value="F:4 iron, 4 sulfur cluster binding"/>
    <property type="evidence" value="ECO:0007669"/>
    <property type="project" value="UniProtKB-UniRule"/>
</dbReference>
<evidence type="ECO:0000259" key="15">
    <source>
        <dbReference type="PROSITE" id="PS51379"/>
    </source>
</evidence>
<dbReference type="KEGG" id="sphl:LPB140_01205"/>
<dbReference type="Proteomes" id="UP000242561">
    <property type="component" value="Chromosome"/>
</dbReference>
<dbReference type="InterPro" id="IPR017896">
    <property type="entry name" value="4Fe4S_Fe-S-bd"/>
</dbReference>
<dbReference type="Pfam" id="PF13450">
    <property type="entry name" value="NAD_binding_8"/>
    <property type="match status" value="1"/>
</dbReference>
<dbReference type="PANTHER" id="PTHR10617">
    <property type="entry name" value="ELECTRON TRANSFER FLAVOPROTEIN-UBIQUINONE OXIDOREDUCTASE"/>
    <property type="match status" value="1"/>
</dbReference>
<keyword evidence="4" id="KW-0004">4Fe-4S</keyword>
<keyword evidence="17" id="KW-1185">Reference proteome</keyword>
<keyword evidence="9 14" id="KW-0560">Oxidoreductase</keyword>
<evidence type="ECO:0000256" key="9">
    <source>
        <dbReference type="ARBA" id="ARBA00023002"/>
    </source>
</evidence>
<evidence type="ECO:0000256" key="13">
    <source>
        <dbReference type="ARBA" id="ARBA00052682"/>
    </source>
</evidence>
<evidence type="ECO:0000256" key="14">
    <source>
        <dbReference type="RuleBase" id="RU366068"/>
    </source>
</evidence>
<dbReference type="STRING" id="1913578.LPB140_01205"/>
<keyword evidence="11 14" id="KW-0411">Iron-sulfur</keyword>
<reference evidence="16 17" key="1">
    <citation type="submission" date="2016-11" db="EMBL/GenBank/DDBJ databases">
        <title>Sphingorhabdus sp. LPB0140, isolated from marine environment.</title>
        <authorList>
            <person name="Kim E."/>
            <person name="Yi H."/>
        </authorList>
    </citation>
    <scope>NUCLEOTIDE SEQUENCE [LARGE SCALE GENOMIC DNA]</scope>
    <source>
        <strain evidence="16 17">LPB0140</strain>
    </source>
</reference>
<dbReference type="SUPFAM" id="SSF51905">
    <property type="entry name" value="FAD/NAD(P)-binding domain"/>
    <property type="match status" value="1"/>
</dbReference>
<dbReference type="PROSITE" id="PS51379">
    <property type="entry name" value="4FE4S_FER_2"/>
    <property type="match status" value="1"/>
</dbReference>
<evidence type="ECO:0000256" key="11">
    <source>
        <dbReference type="ARBA" id="ARBA00023014"/>
    </source>
</evidence>
<keyword evidence="7 14" id="KW-0274">FAD</keyword>
<dbReference type="EMBL" id="CP018154">
    <property type="protein sequence ID" value="APG63452.1"/>
    <property type="molecule type" value="Genomic_DNA"/>
</dbReference>
<sequence>MSDNEIARESMEYDVVIVGGGPAGLSAAIRLKQLDADLTVCILEKGSEIGAHILSGAVVDPIALDELFPEWRDMGCPMAETPVTENHHWVLTKGKKWSIPHFTTPKWMHNKGTYTGSLGSMCRWLGEQAEGLGVEIFPGFAGAEILYHENGSVKGVATGDMGIAKDGSKKADYQPGMELHAKYTLFAEGARGHLTKQLKAKFDLEADCQPQVYGLGMKELWDIDPAKHVPGRVIHTQGWPLDDAWGGGFLYHQAGGQVALGFVVALDYENPHMFPFEEFQRWKQHPEIRAILEGGKRVSYGARVINEGGIQSIPKLAFPGGALIGCSAGFVNVPRIKGSHTAMKSGMVAADSVNLAISSGRANDEMSDYQEAINDSWIIKELKLVQNAEPAVAKFGGVYGTVLAGIDMWMRTLKIGLPIMMKHEADHTHMGRADIYPKINYPKPDGVISFDRLSSVFLSNTNHEEDQPVHLQLKDESVPTSINLPLYDEPAQRYCPAGVYEIVDAETSDPRLVINAQNCVHCKTCDIKDPTQNINWVVPEGGGGPNYPNM</sequence>
<accession>A0A1L3JE94</accession>
<evidence type="ECO:0000256" key="10">
    <source>
        <dbReference type="ARBA" id="ARBA00023004"/>
    </source>
</evidence>
<dbReference type="GO" id="GO:0004174">
    <property type="term" value="F:electron-transferring-flavoprotein dehydrogenase activity"/>
    <property type="evidence" value="ECO:0007669"/>
    <property type="project" value="UniProtKB-UniRule"/>
</dbReference>
<evidence type="ECO:0000256" key="7">
    <source>
        <dbReference type="ARBA" id="ARBA00022827"/>
    </source>
</evidence>
<dbReference type="AlphaFoldDB" id="A0A1L3JE94"/>
<evidence type="ECO:0000256" key="3">
    <source>
        <dbReference type="ARBA" id="ARBA00022448"/>
    </source>
</evidence>
<dbReference type="InterPro" id="IPR036188">
    <property type="entry name" value="FAD/NAD-bd_sf"/>
</dbReference>
<evidence type="ECO:0000256" key="1">
    <source>
        <dbReference type="ARBA" id="ARBA00001974"/>
    </source>
</evidence>
<comment type="cofactor">
    <cofactor evidence="14">
        <name>[4Fe-4S] cluster</name>
        <dbReference type="ChEBI" id="CHEBI:49883"/>
    </cofactor>
    <text evidence="14">Binds 1 [4Fe-4S] cluster.</text>
</comment>
<proteinExistence type="predicted"/>
<dbReference type="EC" id="1.5.5.1" evidence="14"/>
<dbReference type="Gene3D" id="3.50.50.60">
    <property type="entry name" value="FAD/NAD(P)-binding domain"/>
    <property type="match status" value="1"/>
</dbReference>
<keyword evidence="8 14" id="KW-0249">Electron transport</keyword>